<sequence>MPPSDESAHSSLRLTGLRDAIPRCEGKLKELKILYEQSVNKPEKPCDYQIQASIQALCRNLAQDICEDIMDGLEQHVVVEFTKDVAQEQSEQNDRQQTPEMREVLASAEGPKEDSVIYVKGVDEQTVYRKVRRGGGRRTLHDQGNKPTLRTSPRRQSASSAFVKPVPNEVYVAYWPMSKSWFAVLVLPFEDIEKFGLTESIPACYDCNKHTGQVGWKKGYEDDGPLAADREFPVMFFEGARVLDKGALGWVAAKDLQVFDFEGSQASLIPYYDSVRTFIRNRHVPRTDDAFAGYHHAAHETQEDGDNGSQSDEALMSTSALSSAENTTEPSHERESRSRRSTAVDSAPTGRFSLSEGQSATEEATVTEKMPTAVDTVSGMQPHPIDCAQNTELSGGSASQITTVGVSLPASIYLTKPIRVSMSGNSPTSYDLPPLNAVTSHTAPSLPNLRAVLGSASTSSHRSTMTTDRGVRTNAAHRKMAPERRPVINWPSLSKPRYRPQRTRPADWRSPVSPSSLGRHVGGMRSGAGQPRHENPLKRELTQVCPFCLKGYRHLGRHLDRHRLDAAMRKENRQE</sequence>
<protein>
    <submittedName>
        <fullName evidence="2">Uncharacterized protein</fullName>
    </submittedName>
</protein>
<accession>A0A9P9F4E8</accession>
<dbReference type="EMBL" id="JAGMUU010000005">
    <property type="protein sequence ID" value="KAH7151950.1"/>
    <property type="molecule type" value="Genomic_DNA"/>
</dbReference>
<proteinExistence type="predicted"/>
<evidence type="ECO:0000313" key="3">
    <source>
        <dbReference type="Proteomes" id="UP000717696"/>
    </source>
</evidence>
<dbReference type="AlphaFoldDB" id="A0A9P9F4E8"/>
<keyword evidence="3" id="KW-1185">Reference proteome</keyword>
<dbReference type="OrthoDB" id="5234017at2759"/>
<feature type="compositionally biased region" description="Polar residues" evidence="1">
    <location>
        <begin position="355"/>
        <end position="364"/>
    </location>
</feature>
<name>A0A9P9F4E8_9HYPO</name>
<feature type="region of interest" description="Disordered" evidence="1">
    <location>
        <begin position="300"/>
        <end position="369"/>
    </location>
</feature>
<reference evidence="2" key="1">
    <citation type="journal article" date="2021" name="Nat. Commun.">
        <title>Genetic determinants of endophytism in the Arabidopsis root mycobiome.</title>
        <authorList>
            <person name="Mesny F."/>
            <person name="Miyauchi S."/>
            <person name="Thiergart T."/>
            <person name="Pickel B."/>
            <person name="Atanasova L."/>
            <person name="Karlsson M."/>
            <person name="Huettel B."/>
            <person name="Barry K.W."/>
            <person name="Haridas S."/>
            <person name="Chen C."/>
            <person name="Bauer D."/>
            <person name="Andreopoulos W."/>
            <person name="Pangilinan J."/>
            <person name="LaButti K."/>
            <person name="Riley R."/>
            <person name="Lipzen A."/>
            <person name="Clum A."/>
            <person name="Drula E."/>
            <person name="Henrissat B."/>
            <person name="Kohler A."/>
            <person name="Grigoriev I.V."/>
            <person name="Martin F.M."/>
            <person name="Hacquard S."/>
        </authorList>
    </citation>
    <scope>NUCLEOTIDE SEQUENCE</scope>
    <source>
        <strain evidence="2">MPI-CAGE-AT-0021</strain>
    </source>
</reference>
<feature type="compositionally biased region" description="Polar residues" evidence="1">
    <location>
        <begin position="307"/>
        <end position="326"/>
    </location>
</feature>
<gene>
    <name evidence="2" type="ORF">B0J13DRAFT_605040</name>
</gene>
<feature type="region of interest" description="Disordered" evidence="1">
    <location>
        <begin position="487"/>
        <end position="537"/>
    </location>
</feature>
<comment type="caution">
    <text evidence="2">The sequence shown here is derived from an EMBL/GenBank/DDBJ whole genome shotgun (WGS) entry which is preliminary data.</text>
</comment>
<feature type="compositionally biased region" description="Polar residues" evidence="1">
    <location>
        <begin position="145"/>
        <end position="157"/>
    </location>
</feature>
<evidence type="ECO:0000313" key="2">
    <source>
        <dbReference type="EMBL" id="KAH7151950.1"/>
    </source>
</evidence>
<evidence type="ECO:0000256" key="1">
    <source>
        <dbReference type="SAM" id="MobiDB-lite"/>
    </source>
</evidence>
<organism evidence="2 3">
    <name type="scientific">Dactylonectria estremocensis</name>
    <dbReference type="NCBI Taxonomy" id="1079267"/>
    <lineage>
        <taxon>Eukaryota</taxon>
        <taxon>Fungi</taxon>
        <taxon>Dikarya</taxon>
        <taxon>Ascomycota</taxon>
        <taxon>Pezizomycotina</taxon>
        <taxon>Sordariomycetes</taxon>
        <taxon>Hypocreomycetidae</taxon>
        <taxon>Hypocreales</taxon>
        <taxon>Nectriaceae</taxon>
        <taxon>Dactylonectria</taxon>
    </lineage>
</organism>
<dbReference type="Proteomes" id="UP000717696">
    <property type="component" value="Unassembled WGS sequence"/>
</dbReference>
<feature type="region of interest" description="Disordered" evidence="1">
    <location>
        <begin position="134"/>
        <end position="157"/>
    </location>
</feature>